<dbReference type="RefSeq" id="WP_187098919.1">
    <property type="nucleotide sequence ID" value="NZ_CP059894.1"/>
</dbReference>
<feature type="transmembrane region" description="Helical" evidence="1">
    <location>
        <begin position="48"/>
        <end position="72"/>
    </location>
</feature>
<evidence type="ECO:0000313" key="2">
    <source>
        <dbReference type="EMBL" id="QNJ95484.1"/>
    </source>
</evidence>
<dbReference type="EMBL" id="CP059894">
    <property type="protein sequence ID" value="QNJ95484.1"/>
    <property type="molecule type" value="Genomic_DNA"/>
</dbReference>
<protein>
    <submittedName>
        <fullName evidence="2">Uncharacterized protein</fullName>
    </submittedName>
</protein>
<reference evidence="2 3" key="1">
    <citation type="submission" date="2020-07" db="EMBL/GenBank/DDBJ databases">
        <title>Draft genome sequence of four isobutane-metabolizing strains capable of cometabolically degrading diverse ether contaminants.</title>
        <authorList>
            <person name="Chen W."/>
            <person name="Faulkner N."/>
            <person name="Smith C."/>
            <person name="Hyman M."/>
        </authorList>
    </citation>
    <scope>NUCLEOTIDE SEQUENCE [LARGE SCALE GENOMIC DNA]</scope>
    <source>
        <strain evidence="2 3">2A</strain>
    </source>
</reference>
<dbReference type="Proteomes" id="UP000515498">
    <property type="component" value="Chromosome"/>
</dbReference>
<evidence type="ECO:0000313" key="3">
    <source>
        <dbReference type="Proteomes" id="UP000515498"/>
    </source>
</evidence>
<keyword evidence="1" id="KW-0812">Transmembrane</keyword>
<name>A0A7G8PMB8_9MYCO</name>
<keyword evidence="1" id="KW-1133">Transmembrane helix</keyword>
<keyword evidence="1" id="KW-0472">Membrane</keyword>
<feature type="transmembrane region" description="Helical" evidence="1">
    <location>
        <begin position="78"/>
        <end position="98"/>
    </location>
</feature>
<organism evidence="2 3">
    <name type="scientific">Mycolicibacterium fluoranthenivorans</name>
    <dbReference type="NCBI Taxonomy" id="258505"/>
    <lineage>
        <taxon>Bacteria</taxon>
        <taxon>Bacillati</taxon>
        <taxon>Actinomycetota</taxon>
        <taxon>Actinomycetes</taxon>
        <taxon>Mycobacteriales</taxon>
        <taxon>Mycobacteriaceae</taxon>
        <taxon>Mycolicibacterium</taxon>
    </lineage>
</organism>
<feature type="transmembrane region" description="Helical" evidence="1">
    <location>
        <begin position="12"/>
        <end position="36"/>
    </location>
</feature>
<dbReference type="AlphaFoldDB" id="A0A7G8PMB8"/>
<sequence>MNTDDVRAGTVWVRGLLAGAILGGIGWGLFAALTVGARGDQSHLNAVFGRYLTVAAGISLTCLAISGFLARIRHLCTPAVALAVAPVSGWLFLGLQYLQSLVLR</sequence>
<dbReference type="KEGG" id="mflu:HZU40_15435"/>
<evidence type="ECO:0000256" key="1">
    <source>
        <dbReference type="SAM" id="Phobius"/>
    </source>
</evidence>
<proteinExistence type="predicted"/>
<accession>A0A7G8PMB8</accession>
<gene>
    <name evidence="2" type="ORF">HZU40_15435</name>
</gene>